<keyword evidence="7 9" id="KW-0456">Lyase</keyword>
<dbReference type="EC" id="4.2.1.33" evidence="6"/>
<evidence type="ECO:0000256" key="3">
    <source>
        <dbReference type="ARBA" id="ARBA00004729"/>
    </source>
</evidence>
<proteinExistence type="inferred from homology"/>
<comment type="catalytic activity">
    <reaction evidence="1">
        <text>(2R,3S)-3-isopropylmalate = (2S)-2-isopropylmalate</text>
        <dbReference type="Rhea" id="RHEA:32287"/>
        <dbReference type="ChEBI" id="CHEBI:1178"/>
        <dbReference type="ChEBI" id="CHEBI:35121"/>
        <dbReference type="EC" id="4.2.1.33"/>
    </reaction>
</comment>
<comment type="function">
    <text evidence="2">Catalyzes the isomerization between 2-isopropylmalate and 3-isopropylmalate, via the formation of 2-isopropylmaleate.</text>
</comment>
<feature type="domain" description="Aconitase A/isopropylmalate dehydratase small subunit swivel" evidence="8">
    <location>
        <begin position="37"/>
        <end position="102"/>
    </location>
</feature>
<organism evidence="9 10">
    <name type="scientific">Nisaea acidiphila</name>
    <dbReference type="NCBI Taxonomy" id="1862145"/>
    <lineage>
        <taxon>Bacteria</taxon>
        <taxon>Pseudomonadati</taxon>
        <taxon>Pseudomonadota</taxon>
        <taxon>Alphaproteobacteria</taxon>
        <taxon>Rhodospirillales</taxon>
        <taxon>Thalassobaculaceae</taxon>
        <taxon>Nisaea</taxon>
    </lineage>
</organism>
<evidence type="ECO:0000259" key="8">
    <source>
        <dbReference type="Pfam" id="PF00694"/>
    </source>
</evidence>
<evidence type="ECO:0000313" key="10">
    <source>
        <dbReference type="Proteomes" id="UP001060336"/>
    </source>
</evidence>
<keyword evidence="10" id="KW-1185">Reference proteome</keyword>
<comment type="pathway">
    <text evidence="3">Amino-acid biosynthesis; L-leucine biosynthesis; L-leucine from 3-methyl-2-oxobutanoate: step 2/4.</text>
</comment>
<dbReference type="InterPro" id="IPR011827">
    <property type="entry name" value="LeuD_type2/HacB/DmdB"/>
</dbReference>
<evidence type="ECO:0000256" key="7">
    <source>
        <dbReference type="ARBA" id="ARBA00023239"/>
    </source>
</evidence>
<comment type="subunit">
    <text evidence="5">Heterodimer of LeuC and LeuD.</text>
</comment>
<dbReference type="EMBL" id="CP102480">
    <property type="protein sequence ID" value="UUX49041.1"/>
    <property type="molecule type" value="Genomic_DNA"/>
</dbReference>
<dbReference type="NCBIfam" id="TIGR02087">
    <property type="entry name" value="LEUD_arch"/>
    <property type="match status" value="1"/>
</dbReference>
<evidence type="ECO:0000256" key="2">
    <source>
        <dbReference type="ARBA" id="ARBA00002695"/>
    </source>
</evidence>
<dbReference type="Pfam" id="PF00694">
    <property type="entry name" value="Aconitase_C"/>
    <property type="match status" value="1"/>
</dbReference>
<dbReference type="InterPro" id="IPR015928">
    <property type="entry name" value="Aconitase/3IPM_dehydase_swvl"/>
</dbReference>
<evidence type="ECO:0000256" key="6">
    <source>
        <dbReference type="ARBA" id="ARBA00011998"/>
    </source>
</evidence>
<dbReference type="KEGG" id="naci:NUH88_16750"/>
<comment type="similarity">
    <text evidence="4">Belongs to the LeuD family. LeuD type 2 subfamily.</text>
</comment>
<accession>A0A9J7AR32</accession>
<dbReference type="AlphaFoldDB" id="A0A9J7AR32"/>
<dbReference type="CDD" id="cd01577">
    <property type="entry name" value="IPMI_Swivel"/>
    <property type="match status" value="1"/>
</dbReference>
<reference evidence="9" key="1">
    <citation type="submission" date="2022-08" db="EMBL/GenBank/DDBJ databases">
        <title>Nisaea acidiphila sp. nov., isolated from a marine algal debris and emended description of the genus Nisaea Urios et al. 2008.</title>
        <authorList>
            <person name="Kwon K."/>
        </authorList>
    </citation>
    <scope>NUCLEOTIDE SEQUENCE</scope>
    <source>
        <strain evidence="9">MEBiC11861</strain>
    </source>
</reference>
<dbReference type="GO" id="GO:0003861">
    <property type="term" value="F:3-isopropylmalate dehydratase activity"/>
    <property type="evidence" value="ECO:0007669"/>
    <property type="project" value="UniProtKB-EC"/>
</dbReference>
<sequence>MSKVWKYGDNVDTDLLAPGAYMKGPIEELAAHCLEAIDLDFARQVQPGDVIVAGRNFGIGSSREQAAEVLVRLGVKAVIAKSFGGIFYRNAFNLGLLALVADAEADVEVGHELELDPASGTITNKTTGATIAAEPVPEHLRRIVAAGGLVPYLEQRLEKHS</sequence>
<protein>
    <recommendedName>
        <fullName evidence="6">3-isopropylmalate dehydratase</fullName>
        <ecNumber evidence="6">4.2.1.33</ecNumber>
    </recommendedName>
</protein>
<dbReference type="RefSeq" id="WP_257767542.1">
    <property type="nucleotide sequence ID" value="NZ_CP102480.1"/>
</dbReference>
<dbReference type="InterPro" id="IPR050075">
    <property type="entry name" value="LeuD"/>
</dbReference>
<evidence type="ECO:0000256" key="4">
    <source>
        <dbReference type="ARBA" id="ARBA00009869"/>
    </source>
</evidence>
<evidence type="ECO:0000313" key="9">
    <source>
        <dbReference type="EMBL" id="UUX49041.1"/>
    </source>
</evidence>
<name>A0A9J7AR32_9PROT</name>
<evidence type="ECO:0000256" key="1">
    <source>
        <dbReference type="ARBA" id="ARBA00000491"/>
    </source>
</evidence>
<dbReference type="InterPro" id="IPR000573">
    <property type="entry name" value="AconitaseA/IPMdHydase_ssu_swvl"/>
</dbReference>
<evidence type="ECO:0000256" key="5">
    <source>
        <dbReference type="ARBA" id="ARBA00011271"/>
    </source>
</evidence>
<dbReference type="Gene3D" id="3.20.19.10">
    <property type="entry name" value="Aconitase, domain 4"/>
    <property type="match status" value="1"/>
</dbReference>
<dbReference type="PANTHER" id="PTHR43345">
    <property type="entry name" value="3-ISOPROPYLMALATE DEHYDRATASE SMALL SUBUNIT 2-RELATED-RELATED"/>
    <property type="match status" value="1"/>
</dbReference>
<dbReference type="SUPFAM" id="SSF52016">
    <property type="entry name" value="LeuD/IlvD-like"/>
    <property type="match status" value="1"/>
</dbReference>
<dbReference type="PANTHER" id="PTHR43345:SF2">
    <property type="entry name" value="3-ISOPROPYLMALATE DEHYDRATASE SMALL SUBUNIT 1"/>
    <property type="match status" value="1"/>
</dbReference>
<dbReference type="Proteomes" id="UP001060336">
    <property type="component" value="Chromosome"/>
</dbReference>
<gene>
    <name evidence="9" type="primary">leuD</name>
    <name evidence="9" type="ORF">NUH88_16750</name>
</gene>
<dbReference type="InterPro" id="IPR033940">
    <property type="entry name" value="IPMI_Swivel"/>
</dbReference>